<accession>A0A9X9G135</accession>
<dbReference type="Pfam" id="PF09979">
    <property type="entry name" value="DUF2213"/>
    <property type="match status" value="1"/>
</dbReference>
<proteinExistence type="predicted"/>
<evidence type="ECO:0000313" key="3">
    <source>
        <dbReference type="Proteomes" id="UP000321307"/>
    </source>
</evidence>
<dbReference type="AlphaFoldDB" id="A0A9X9G135"/>
<protein>
    <submittedName>
        <fullName evidence="2">DUF2213 domain-containing protein</fullName>
    </submittedName>
</protein>
<feature type="compositionally biased region" description="Basic and acidic residues" evidence="1">
    <location>
        <begin position="181"/>
        <end position="201"/>
    </location>
</feature>
<organism evidence="2 3">
    <name type="scientific">Serratia ureilytica</name>
    <dbReference type="NCBI Taxonomy" id="300181"/>
    <lineage>
        <taxon>Bacteria</taxon>
        <taxon>Pseudomonadati</taxon>
        <taxon>Pseudomonadota</taxon>
        <taxon>Gammaproteobacteria</taxon>
        <taxon>Enterobacterales</taxon>
        <taxon>Yersiniaceae</taxon>
        <taxon>Serratia</taxon>
    </lineage>
</organism>
<feature type="region of interest" description="Disordered" evidence="1">
    <location>
        <begin position="361"/>
        <end position="380"/>
    </location>
</feature>
<evidence type="ECO:0000256" key="1">
    <source>
        <dbReference type="SAM" id="MobiDB-lite"/>
    </source>
</evidence>
<sequence>MPGATLPLVMDSAREFSQYGRMRVNDNRITTAMVSEYFGSELRNLPNFETLGLEEGRKYRLLRCPDELAKAVDSFRGVPLLEGHAEDTPDNPKKQERCGVVCDDVRFDYPHLIGSLVLWDNDAIAGVETEEQRQLSASYGYTLDMTPGEFEGEPYDGVMRNIVGNHVAIVRVGRVPGAVINDEKPEGLQTVSKEDDNKKPEGAAYDSAEEAMRGVLTERGMVGDDGEVDGELLEGLLSALATVAPANDSDPEGKKDEPEDGKGKPPGTANDAMPKPLIMDAVAIRTQVEKEVTAKFSALRRAERECEPLIGAVACDSAEEVYRMTLTQHGVEGANTVHASALPHMVAMLKSRQQAMANDAMPEQLDASQSEKFSGYFGGQ</sequence>
<feature type="compositionally biased region" description="Basic and acidic residues" evidence="1">
    <location>
        <begin position="251"/>
        <end position="263"/>
    </location>
</feature>
<dbReference type="RefSeq" id="WP_147838962.1">
    <property type="nucleotide sequence ID" value="NZ_VOUP01000016.1"/>
</dbReference>
<feature type="region of interest" description="Disordered" evidence="1">
    <location>
        <begin position="181"/>
        <end position="210"/>
    </location>
</feature>
<dbReference type="InterPro" id="IPR016913">
    <property type="entry name" value="UCP029215"/>
</dbReference>
<dbReference type="Proteomes" id="UP000321307">
    <property type="component" value="Unassembled WGS sequence"/>
</dbReference>
<dbReference type="EMBL" id="VOUP01000016">
    <property type="protein sequence ID" value="TXE25888.1"/>
    <property type="molecule type" value="Genomic_DNA"/>
</dbReference>
<evidence type="ECO:0000313" key="2">
    <source>
        <dbReference type="EMBL" id="TXE25888.1"/>
    </source>
</evidence>
<reference evidence="2 3" key="1">
    <citation type="submission" date="2019-07" db="EMBL/GenBank/DDBJ databases">
        <title>Serratia strains were isolated from fresh produce.</title>
        <authorList>
            <person name="Cho G.-S."/>
            <person name="Stein M."/>
            <person name="Lee W."/>
            <person name="Suh S.H."/>
            <person name="Franz C.M.A.P."/>
        </authorList>
    </citation>
    <scope>NUCLEOTIDE SEQUENCE [LARGE SCALE GENOMIC DNA]</scope>
    <source>
        <strain evidence="2 3">S17</strain>
    </source>
</reference>
<gene>
    <name evidence="2" type="ORF">FOT63_22025</name>
</gene>
<comment type="caution">
    <text evidence="2">The sequence shown here is derived from an EMBL/GenBank/DDBJ whole genome shotgun (WGS) entry which is preliminary data.</text>
</comment>
<name>A0A9X9G135_9GAMM</name>
<feature type="region of interest" description="Disordered" evidence="1">
    <location>
        <begin position="243"/>
        <end position="274"/>
    </location>
</feature>